<accession>A0ABS3JDT9</accession>
<organism evidence="2 3">
    <name type="scientific">Fibrella forsythiae</name>
    <dbReference type="NCBI Taxonomy" id="2817061"/>
    <lineage>
        <taxon>Bacteria</taxon>
        <taxon>Pseudomonadati</taxon>
        <taxon>Bacteroidota</taxon>
        <taxon>Cytophagia</taxon>
        <taxon>Cytophagales</taxon>
        <taxon>Spirosomataceae</taxon>
        <taxon>Fibrella</taxon>
    </lineage>
</organism>
<name>A0ABS3JDT9_9BACT</name>
<dbReference type="Proteomes" id="UP000664628">
    <property type="component" value="Unassembled WGS sequence"/>
</dbReference>
<dbReference type="InterPro" id="IPR015919">
    <property type="entry name" value="Cadherin-like_sf"/>
</dbReference>
<reference evidence="2 3" key="1">
    <citation type="submission" date="2021-03" db="EMBL/GenBank/DDBJ databases">
        <title>Fibrella sp. HMF5405 genome sequencing and assembly.</title>
        <authorList>
            <person name="Kang H."/>
            <person name="Kim H."/>
            <person name="Bae S."/>
            <person name="Joh K."/>
        </authorList>
    </citation>
    <scope>NUCLEOTIDE SEQUENCE [LARGE SCALE GENOMIC DNA]</scope>
    <source>
        <strain evidence="2 3">HMF5405</strain>
    </source>
</reference>
<dbReference type="EMBL" id="JAFMYW010000001">
    <property type="protein sequence ID" value="MBO0948162.1"/>
    <property type="molecule type" value="Genomic_DNA"/>
</dbReference>
<sequence length="573" mass="57476">MTTFLPSLSRIILSGFIFCLVALATHTVTAQTADLRLTTLLNCADGTYKATMQIRASDANSFSIGTSSVFLTYDPSSLSLVSYQSQNFNEATLCGGQALWDVHSFDGSNPGLFNLTMTLNSSSVSCPMITNADWVSIGIITFSVQNPDGNPTLAFNPDFTSFNAVPANNGVLQINAGQYAGVNQSGVLRCAPVCSLSLTISTLLSGQVGTAYSQPITATSTASPLTYSVTAGSLPSGLTLGTSTGVISGTPTTASKASFTLLVTDGQACSVTTPLSITIDAPPTPLLGITASAGTCTSVTNAYTITGTISLTNAVASSLTVTDGVSTAIVSVTAGQSSTSFTLANLPSGTGVHTVTVSGPGYSPGSTTYTAPASCTVCSLSLTTAPLAGGLIGTAYSQAISASGGTAPFSYTVLSGTLPAGLSLNPTTGNLSGNPTTASTSTFAVRVTDVKACTAVASFSIAVTAPPVCSLSATAVPGICTGNVYSLTGTVNLSNATTGQLTITDGTQSTTVPITASTTSVAYSFTGLLTGSGTHTVVVILGGCGTFTIPYTAPLPCNCPPSECLEISAERIR</sequence>
<feature type="signal peptide" evidence="1">
    <location>
        <begin position="1"/>
        <end position="30"/>
    </location>
</feature>
<evidence type="ECO:0000256" key="1">
    <source>
        <dbReference type="SAM" id="SignalP"/>
    </source>
</evidence>
<feature type="chain" id="PRO_5045327982" evidence="1">
    <location>
        <begin position="31"/>
        <end position="573"/>
    </location>
</feature>
<evidence type="ECO:0000313" key="3">
    <source>
        <dbReference type="Proteomes" id="UP000664628"/>
    </source>
</evidence>
<comment type="caution">
    <text evidence="2">The sequence shown here is derived from an EMBL/GenBank/DDBJ whole genome shotgun (WGS) entry which is preliminary data.</text>
</comment>
<dbReference type="InterPro" id="IPR013783">
    <property type="entry name" value="Ig-like_fold"/>
</dbReference>
<evidence type="ECO:0000313" key="2">
    <source>
        <dbReference type="EMBL" id="MBO0948162.1"/>
    </source>
</evidence>
<dbReference type="Pfam" id="PF05345">
    <property type="entry name" value="He_PIG"/>
    <property type="match status" value="2"/>
</dbReference>
<dbReference type="Gene3D" id="2.60.40.10">
    <property type="entry name" value="Immunoglobulins"/>
    <property type="match status" value="2"/>
</dbReference>
<gene>
    <name evidence="2" type="ORF">J2I46_06180</name>
</gene>
<proteinExistence type="predicted"/>
<dbReference type="RefSeq" id="WP_207328075.1">
    <property type="nucleotide sequence ID" value="NZ_JAFMYW010000001.1"/>
</dbReference>
<protein>
    <submittedName>
        <fullName evidence="2">Ig domain-containing protein</fullName>
    </submittedName>
</protein>
<dbReference type="SUPFAM" id="SSF49313">
    <property type="entry name" value="Cadherin-like"/>
    <property type="match status" value="2"/>
</dbReference>
<keyword evidence="1" id="KW-0732">Signal</keyword>
<keyword evidence="3" id="KW-1185">Reference proteome</keyword>